<evidence type="ECO:0000313" key="3">
    <source>
        <dbReference type="Proteomes" id="UP000244741"/>
    </source>
</evidence>
<sequence>MTDTTKVFNKDELVWALEIMYSFKAGTSEFGKCSVAFLERLYYGNIQNGMRTNELATKEAEQRTRIIEQEAEIAVLNRKLKRATNALRRMKGN</sequence>
<keyword evidence="1" id="KW-0175">Coiled coil</keyword>
<dbReference type="InterPro" id="IPR055603">
    <property type="entry name" value="DUF7179"/>
</dbReference>
<dbReference type="EMBL" id="MG676224">
    <property type="protein sequence ID" value="AVR75940.1"/>
    <property type="molecule type" value="Genomic_DNA"/>
</dbReference>
<organism evidence="2 3">
    <name type="scientific">Aeromonas phage AhSzq-1</name>
    <dbReference type="NCBI Taxonomy" id="2138298"/>
    <lineage>
        <taxon>Viruses</taxon>
        <taxon>Duplodnaviria</taxon>
        <taxon>Heunggongvirae</taxon>
        <taxon>Uroviricota</taxon>
        <taxon>Caudoviricetes</taxon>
        <taxon>Demerecviridae</taxon>
        <taxon>Shenzhenvirus</taxon>
        <taxon>Shenzhenvirus AhSzq1</taxon>
    </lineage>
</organism>
<proteinExistence type="predicted"/>
<protein>
    <submittedName>
        <fullName evidence="2">Uncharacterized protein</fullName>
    </submittedName>
</protein>
<keyword evidence="3" id="KW-1185">Reference proteome</keyword>
<feature type="coiled-coil region" evidence="1">
    <location>
        <begin position="66"/>
        <end position="93"/>
    </location>
</feature>
<evidence type="ECO:0000313" key="2">
    <source>
        <dbReference type="EMBL" id="AVR75940.1"/>
    </source>
</evidence>
<reference evidence="2 3" key="1">
    <citation type="submission" date="2017-12" db="EMBL/GenBank/DDBJ databases">
        <title>Genomic characterization of T5-related Aeromonas hydrophila phages AhSzq-1 and AhSzw-1 and proposal to be two new species.</title>
        <authorList>
            <person name="Chen L."/>
            <person name="Yuan S."/>
            <person name="Ma Y."/>
        </authorList>
    </citation>
    <scope>NUCLEOTIDE SEQUENCE [LARGE SCALE GENOMIC DNA]</scope>
    <source>
        <strain evidence="2">Seawater</strain>
    </source>
</reference>
<accession>A0A2R4ALL1</accession>
<gene>
    <name evidence="2" type="ORF">AhSzq1_47</name>
</gene>
<dbReference type="Proteomes" id="UP000244741">
    <property type="component" value="Segment"/>
</dbReference>
<name>A0A2R4ALL1_9CAUD</name>
<dbReference type="Pfam" id="PF23804">
    <property type="entry name" value="DUF7179"/>
    <property type="match status" value="1"/>
</dbReference>
<evidence type="ECO:0000256" key="1">
    <source>
        <dbReference type="SAM" id="Coils"/>
    </source>
</evidence>